<sequence length="79" mass="8619">MFRFSHPPLSSAPSGRCFALSQVGPGAWEPRSREPGGDPLAESEECWVILDSRACRGDSWKPPRGCFLGNPHPLRLEAG</sequence>
<protein>
    <submittedName>
        <fullName evidence="1">Uncharacterized protein</fullName>
    </submittedName>
</protein>
<dbReference type="AlphaFoldDB" id="A0AAV7WH30"/>
<keyword evidence="2" id="KW-1185">Reference proteome</keyword>
<dbReference type="Proteomes" id="UP001066276">
    <property type="component" value="Chromosome 1_2"/>
</dbReference>
<dbReference type="EMBL" id="JANPWB010000002">
    <property type="protein sequence ID" value="KAJ1211892.1"/>
    <property type="molecule type" value="Genomic_DNA"/>
</dbReference>
<name>A0AAV7WH30_PLEWA</name>
<evidence type="ECO:0000313" key="2">
    <source>
        <dbReference type="Proteomes" id="UP001066276"/>
    </source>
</evidence>
<comment type="caution">
    <text evidence="1">The sequence shown here is derived from an EMBL/GenBank/DDBJ whole genome shotgun (WGS) entry which is preliminary data.</text>
</comment>
<evidence type="ECO:0000313" key="1">
    <source>
        <dbReference type="EMBL" id="KAJ1211892.1"/>
    </source>
</evidence>
<gene>
    <name evidence="1" type="ORF">NDU88_007240</name>
</gene>
<organism evidence="1 2">
    <name type="scientific">Pleurodeles waltl</name>
    <name type="common">Iberian ribbed newt</name>
    <dbReference type="NCBI Taxonomy" id="8319"/>
    <lineage>
        <taxon>Eukaryota</taxon>
        <taxon>Metazoa</taxon>
        <taxon>Chordata</taxon>
        <taxon>Craniata</taxon>
        <taxon>Vertebrata</taxon>
        <taxon>Euteleostomi</taxon>
        <taxon>Amphibia</taxon>
        <taxon>Batrachia</taxon>
        <taxon>Caudata</taxon>
        <taxon>Salamandroidea</taxon>
        <taxon>Salamandridae</taxon>
        <taxon>Pleurodelinae</taxon>
        <taxon>Pleurodeles</taxon>
    </lineage>
</organism>
<proteinExistence type="predicted"/>
<accession>A0AAV7WH30</accession>
<reference evidence="1" key="1">
    <citation type="journal article" date="2022" name="bioRxiv">
        <title>Sequencing and chromosome-scale assembly of the giantPleurodeles waltlgenome.</title>
        <authorList>
            <person name="Brown T."/>
            <person name="Elewa A."/>
            <person name="Iarovenko S."/>
            <person name="Subramanian E."/>
            <person name="Araus A.J."/>
            <person name="Petzold A."/>
            <person name="Susuki M."/>
            <person name="Suzuki K.-i.T."/>
            <person name="Hayashi T."/>
            <person name="Toyoda A."/>
            <person name="Oliveira C."/>
            <person name="Osipova E."/>
            <person name="Leigh N.D."/>
            <person name="Simon A."/>
            <person name="Yun M.H."/>
        </authorList>
    </citation>
    <scope>NUCLEOTIDE SEQUENCE</scope>
    <source>
        <strain evidence="1">20211129_DDA</strain>
        <tissue evidence="1">Liver</tissue>
    </source>
</reference>